<keyword evidence="5" id="KW-0479">Metal-binding</keyword>
<dbReference type="SUPFAM" id="SSF57850">
    <property type="entry name" value="RING/U-box"/>
    <property type="match status" value="1"/>
</dbReference>
<dbReference type="InterPro" id="IPR008598">
    <property type="entry name" value="Di19_Zn-bd"/>
</dbReference>
<organism evidence="11">
    <name type="scientific">Ascaris suum</name>
    <name type="common">Pig roundworm</name>
    <name type="synonym">Ascaris lumbricoides</name>
    <dbReference type="NCBI Taxonomy" id="6253"/>
    <lineage>
        <taxon>Eukaryota</taxon>
        <taxon>Metazoa</taxon>
        <taxon>Ecdysozoa</taxon>
        <taxon>Nematoda</taxon>
        <taxon>Chromadorea</taxon>
        <taxon>Rhabditida</taxon>
        <taxon>Spirurina</taxon>
        <taxon>Ascaridomorpha</taxon>
        <taxon>Ascaridoidea</taxon>
        <taxon>Ascarididae</taxon>
        <taxon>Ascaris</taxon>
    </lineage>
</organism>
<feature type="compositionally biased region" description="Polar residues" evidence="9">
    <location>
        <begin position="307"/>
        <end position="322"/>
    </location>
</feature>
<dbReference type="GO" id="GO:0008270">
    <property type="term" value="F:zinc ion binding"/>
    <property type="evidence" value="ECO:0007669"/>
    <property type="project" value="UniProtKB-KW"/>
</dbReference>
<dbReference type="PANTHER" id="PTHR12268:SF13">
    <property type="entry name" value="E3 UBIQUITIN-PROTEIN LIGASE KCMF1"/>
    <property type="match status" value="1"/>
</dbReference>
<dbReference type="GO" id="GO:0061630">
    <property type="term" value="F:ubiquitin protein ligase activity"/>
    <property type="evidence" value="ECO:0007669"/>
    <property type="project" value="UniProtKB-EC"/>
</dbReference>
<feature type="compositionally biased region" description="Polar residues" evidence="9">
    <location>
        <begin position="167"/>
        <end position="181"/>
    </location>
</feature>
<feature type="region of interest" description="Disordered" evidence="9">
    <location>
        <begin position="755"/>
        <end position="798"/>
    </location>
</feature>
<feature type="compositionally biased region" description="Polar residues" evidence="9">
    <location>
        <begin position="856"/>
        <end position="871"/>
    </location>
</feature>
<evidence type="ECO:0000256" key="7">
    <source>
        <dbReference type="ARBA" id="ARBA00022833"/>
    </source>
</evidence>
<feature type="compositionally biased region" description="Polar residues" evidence="9">
    <location>
        <begin position="368"/>
        <end position="386"/>
    </location>
</feature>
<feature type="compositionally biased region" description="Polar residues" evidence="9">
    <location>
        <begin position="269"/>
        <end position="290"/>
    </location>
</feature>
<evidence type="ECO:0000259" key="10">
    <source>
        <dbReference type="PROSITE" id="PS50135"/>
    </source>
</evidence>
<comment type="catalytic activity">
    <reaction evidence="1">
        <text>S-ubiquitinyl-[E2 ubiquitin-conjugating enzyme]-L-cysteine + [acceptor protein]-L-lysine = [E2 ubiquitin-conjugating enzyme]-L-cysteine + N(6)-ubiquitinyl-[acceptor protein]-L-lysine.</text>
        <dbReference type="EC" id="2.3.2.27"/>
    </reaction>
</comment>
<feature type="compositionally biased region" description="Low complexity" evidence="9">
    <location>
        <begin position="480"/>
        <end position="492"/>
    </location>
</feature>
<name>F1KQZ8_ASCSU</name>
<dbReference type="AlphaFoldDB" id="F1KQZ8"/>
<feature type="compositionally biased region" description="Polar residues" evidence="9">
    <location>
        <begin position="547"/>
        <end position="566"/>
    </location>
</feature>
<feature type="compositionally biased region" description="Low complexity" evidence="9">
    <location>
        <begin position="755"/>
        <end position="769"/>
    </location>
</feature>
<protein>
    <recommendedName>
        <fullName evidence="3">RING-type E3 ubiquitin transferase</fullName>
        <ecNumber evidence="3">2.3.2.27</ecNumber>
    </recommendedName>
</protein>
<dbReference type="InterPro" id="IPR050774">
    <property type="entry name" value="KCMF1/Dystrophin"/>
</dbReference>
<dbReference type="GO" id="GO:0045202">
    <property type="term" value="C:synapse"/>
    <property type="evidence" value="ECO:0007669"/>
    <property type="project" value="GOC"/>
</dbReference>
<dbReference type="PROSITE" id="PS01357">
    <property type="entry name" value="ZF_ZZ_1"/>
    <property type="match status" value="1"/>
</dbReference>
<dbReference type="InterPro" id="IPR043145">
    <property type="entry name" value="Znf_ZZ_sf"/>
</dbReference>
<dbReference type="GO" id="GO:0023051">
    <property type="term" value="P:regulation of signaling"/>
    <property type="evidence" value="ECO:0007669"/>
    <property type="project" value="UniProtKB-ARBA"/>
</dbReference>
<sequence length="1095" mass="121403">MSSVHDGVSCDGCMAPNFSGDRYKCLRCYDFDLCARCYEEERSEGRSETRNIRDSSDEHQPTHPMQCIMTQQDFELTYQGDQSHNWDKWRVVIFTCPVCGAQGLSRDRLVSHVIEEHSTNPRSPSAQRQEMACPICISTDFYRVGFGDYMPNQLTDMAAHMQEHHTQTQPSAAIGNSSQSARGGGLSEFLRDRDHRRVTMQSVPLIANDSDFDEPEGEAVRRSTSRNTTSQRSDAFPRIRRRLIERSANDAQSTEEENAGQPTFGFRPLSSTRQRTTPSQQGGMTSSGVAETQGADAMRMRFMRSANTVGESSRPANQSATHSSGSRSSVSSQRSVRSSTPTNCVAFSRAFHSSMSAFSRPNVPRLQQVPNAAHSPSRQGTISIRGNAQGDRNAVASNRWAGEVARSILSAPEQVAHRNEGNQSNIDARASIRHEREQHVDEHREPSRSTDNRRAAPPISAAVRSSSTSGLPAFATAQKNESSVENVSSRETSSQERTVNVIPTEGIVVNSSGRAVLPLPSLNLGTNEESSASLTAEKSQHTKNSKESGSVQNGSSTGTKRSALSDNRSKMSHIQAFWPVLTAGTPICPLPVLRLKANKQESCLRTEGETPVEVKPQNSHATIAEDDIPPLRLVMRVGRPLQNAFAQGRAKALNAQNSNVGDSCDRQCSQPFHPNFLLWYNRRHQIPGDGASTENISSELAAPERARLDELTMIPVNRAIEVIKRLDSRGARSHRPPPAEMAPNLQTLIRRAEATTHSTTSVGSTRSGTKPAAPNARTEQKTRGAARPRSKARDTRDEDLGEYFTNAFKPPDIGVILDGVVVERKRFFKPFQVRSEEDRERFFVPWLRKEQELDEQTNLGDLPQSSNSEQSVPAGKSSVPLNVGNRFRVEKTITLGVDDEATPWDSENGVDAEAFLEKSEDSSPFAYAPSLYVVAGPMHGMLSAQDGGENNYWNDYRFLHNRRDVFLLKKSVDMPQESTFDPLAWRFPRQLVLGALDAPISMFLHSQYLPDMFERVLRTNLRELLQAKRSSTDQPTENTGADEPKSVSAFELGGAKDVQWEQRSEEGPGTGYRHIDVHPDLWYFLDLAGFIEFTT</sequence>
<evidence type="ECO:0000256" key="1">
    <source>
        <dbReference type="ARBA" id="ARBA00000900"/>
    </source>
</evidence>
<evidence type="ECO:0000256" key="9">
    <source>
        <dbReference type="SAM" id="MobiDB-lite"/>
    </source>
</evidence>
<dbReference type="InterPro" id="IPR000433">
    <property type="entry name" value="Znf_ZZ"/>
</dbReference>
<feature type="domain" description="ZZ-type" evidence="10">
    <location>
        <begin position="5"/>
        <end position="73"/>
    </location>
</feature>
<feature type="compositionally biased region" description="Polar residues" evidence="9">
    <location>
        <begin position="527"/>
        <end position="537"/>
    </location>
</feature>
<feature type="region of interest" description="Disordered" evidence="9">
    <location>
        <begin position="162"/>
        <end position="292"/>
    </location>
</feature>
<evidence type="ECO:0000256" key="8">
    <source>
        <dbReference type="PROSITE-ProRule" id="PRU00228"/>
    </source>
</evidence>
<evidence type="ECO:0000256" key="2">
    <source>
        <dbReference type="ARBA" id="ARBA00010938"/>
    </source>
</evidence>
<evidence type="ECO:0000313" key="11">
    <source>
        <dbReference type="EMBL" id="ADY40302.1"/>
    </source>
</evidence>
<evidence type="ECO:0000256" key="3">
    <source>
        <dbReference type="ARBA" id="ARBA00012483"/>
    </source>
</evidence>
<feature type="region of interest" description="Disordered" evidence="9">
    <location>
        <begin position="368"/>
        <end position="393"/>
    </location>
</feature>
<dbReference type="EMBL" id="JI164448">
    <property type="protein sequence ID" value="ADY40302.1"/>
    <property type="molecule type" value="mRNA"/>
</dbReference>
<evidence type="ECO:0000256" key="5">
    <source>
        <dbReference type="ARBA" id="ARBA00022723"/>
    </source>
</evidence>
<evidence type="ECO:0000256" key="4">
    <source>
        <dbReference type="ARBA" id="ARBA00022679"/>
    </source>
</evidence>
<proteinExistence type="evidence at transcript level"/>
<feature type="region of interest" description="Disordered" evidence="9">
    <location>
        <begin position="854"/>
        <end position="879"/>
    </location>
</feature>
<evidence type="ECO:0000256" key="6">
    <source>
        <dbReference type="ARBA" id="ARBA00022771"/>
    </source>
</evidence>
<feature type="compositionally biased region" description="Basic and acidic residues" evidence="9">
    <location>
        <begin position="430"/>
        <end position="454"/>
    </location>
</feature>
<comment type="similarity">
    <text evidence="2">Belongs to the KCMF1 family.</text>
</comment>
<keyword evidence="4" id="KW-0808">Transferase</keyword>
<keyword evidence="7" id="KW-0862">Zinc</keyword>
<feature type="region of interest" description="Disordered" evidence="9">
    <location>
        <begin position="411"/>
        <end position="498"/>
    </location>
</feature>
<dbReference type="GO" id="GO:0099536">
    <property type="term" value="P:synaptic signaling"/>
    <property type="evidence" value="ECO:0007669"/>
    <property type="project" value="TreeGrafter"/>
</dbReference>
<feature type="compositionally biased region" description="Low complexity" evidence="9">
    <location>
        <begin position="323"/>
        <end position="339"/>
    </location>
</feature>
<dbReference type="CDD" id="cd02338">
    <property type="entry name" value="ZZ_PCMF_like"/>
    <property type="match status" value="1"/>
</dbReference>
<dbReference type="GO" id="GO:0010646">
    <property type="term" value="P:regulation of cell communication"/>
    <property type="evidence" value="ECO:0007669"/>
    <property type="project" value="UniProtKB-ARBA"/>
</dbReference>
<dbReference type="EC" id="2.3.2.27" evidence="3"/>
<dbReference type="Pfam" id="PF05605">
    <property type="entry name" value="zf-Di19"/>
    <property type="match status" value="1"/>
</dbReference>
<dbReference type="Pfam" id="PF00569">
    <property type="entry name" value="ZZ"/>
    <property type="match status" value="1"/>
</dbReference>
<dbReference type="Gene3D" id="3.30.60.90">
    <property type="match status" value="1"/>
</dbReference>
<feature type="region of interest" description="Disordered" evidence="9">
    <location>
        <begin position="1027"/>
        <end position="1048"/>
    </location>
</feature>
<dbReference type="GO" id="GO:0005886">
    <property type="term" value="C:plasma membrane"/>
    <property type="evidence" value="ECO:0007669"/>
    <property type="project" value="TreeGrafter"/>
</dbReference>
<keyword evidence="6 8" id="KW-0863">Zinc-finger</keyword>
<feature type="region of interest" description="Disordered" evidence="9">
    <location>
        <begin position="307"/>
        <end position="341"/>
    </location>
</feature>
<feature type="region of interest" description="Disordered" evidence="9">
    <location>
        <begin position="527"/>
        <end position="567"/>
    </location>
</feature>
<dbReference type="PANTHER" id="PTHR12268">
    <property type="entry name" value="E3 UBIQUITIN-PROTEIN LIGASE KCMF1"/>
    <property type="match status" value="1"/>
</dbReference>
<dbReference type="PROSITE" id="PS50135">
    <property type="entry name" value="ZF_ZZ_2"/>
    <property type="match status" value="1"/>
</dbReference>
<accession>F1KQZ8</accession>
<feature type="compositionally biased region" description="Polar residues" evidence="9">
    <location>
        <begin position="1028"/>
        <end position="1039"/>
    </location>
</feature>
<dbReference type="SMART" id="SM00291">
    <property type="entry name" value="ZnF_ZZ"/>
    <property type="match status" value="1"/>
</dbReference>
<reference evidence="11" key="1">
    <citation type="journal article" date="2011" name="Genome Res.">
        <title>Deep small RNA sequencing from the nematode Ascaris reveals conservation, functional diversification, and novel developmental profiles.</title>
        <authorList>
            <person name="Wang J."/>
            <person name="Czech B."/>
            <person name="Crunk A."/>
            <person name="Wallace A."/>
            <person name="Mitreva M."/>
            <person name="Hannon G.J."/>
            <person name="Davis R.E."/>
        </authorList>
    </citation>
    <scope>NUCLEOTIDE SEQUENCE</scope>
</reference>